<evidence type="ECO:0000313" key="4">
    <source>
        <dbReference type="Proteomes" id="UP000790347"/>
    </source>
</evidence>
<reference evidence="3" key="1">
    <citation type="submission" date="2013-05" db="EMBL/GenBank/DDBJ databases">
        <authorList>
            <person name="Yim A.K.Y."/>
            <person name="Chan T.F."/>
            <person name="Ji K.M."/>
            <person name="Liu X.Y."/>
            <person name="Zhou J.W."/>
            <person name="Li R.Q."/>
            <person name="Yang K.Y."/>
            <person name="Li J."/>
            <person name="Li M."/>
            <person name="Law P.T.W."/>
            <person name="Wu Y.L."/>
            <person name="Cai Z.L."/>
            <person name="Qin H."/>
            <person name="Bao Y."/>
            <person name="Leung R.K.K."/>
            <person name="Ng P.K.S."/>
            <person name="Zou J."/>
            <person name="Zhong X.J."/>
            <person name="Ran P.X."/>
            <person name="Zhong N.S."/>
            <person name="Liu Z.G."/>
            <person name="Tsui S.K.W."/>
        </authorList>
    </citation>
    <scope>NUCLEOTIDE SEQUENCE</scope>
    <source>
        <strain evidence="3">Derf</strain>
        <tissue evidence="3">Whole organism</tissue>
    </source>
</reference>
<reference evidence="3" key="2">
    <citation type="journal article" date="2022" name="Res Sq">
        <title>Comparative Genomics Reveals Insights into the Divergent Evolution of Astigmatic Mites and Household Pest Adaptations.</title>
        <authorList>
            <person name="Xiong Q."/>
            <person name="Wan A.T.-Y."/>
            <person name="Liu X.-Y."/>
            <person name="Fung C.S.-H."/>
            <person name="Xiao X."/>
            <person name="Malainual N."/>
            <person name="Hou J."/>
            <person name="Wang L."/>
            <person name="Wang M."/>
            <person name="Yang K."/>
            <person name="Cui Y."/>
            <person name="Leung E."/>
            <person name="Nong W."/>
            <person name="Shin S.-K."/>
            <person name="Au S."/>
            <person name="Jeong K.Y."/>
            <person name="Chew F.T."/>
            <person name="Hui J."/>
            <person name="Leung T.F."/>
            <person name="Tungtrongchitr A."/>
            <person name="Zhong N."/>
            <person name="Liu Z."/>
            <person name="Tsui S."/>
        </authorList>
    </citation>
    <scope>NUCLEOTIDE SEQUENCE</scope>
    <source>
        <strain evidence="3">Derf</strain>
        <tissue evidence="3">Whole organism</tissue>
    </source>
</reference>
<feature type="compositionally biased region" description="Basic and acidic residues" evidence="2">
    <location>
        <begin position="13"/>
        <end position="55"/>
    </location>
</feature>
<dbReference type="OrthoDB" id="371899at2759"/>
<sequence>MANLTESTNIDPFMERRRRDQAEARKRLSEEERRKAEEKERKKAEVRARLEEAARAKKGKKGFMTPERKRKLRTLLRKNAAEAVKREQERRAAERREMLSKRCGQPKNLDGMNADAMKKVCQEYHDRISKLEYNKYDLEYDVRQKDYLINELQVQVSDMRGKFLKPALKKVSKYDAKLEKMAKVAAKADQDFRQNLKRVQSTKFTVDDDKDTKDQPDWAKKGGHKLEVEEAEADE</sequence>
<evidence type="ECO:0000256" key="2">
    <source>
        <dbReference type="SAM" id="MobiDB-lite"/>
    </source>
</evidence>
<feature type="compositionally biased region" description="Basic and acidic residues" evidence="2">
    <location>
        <begin position="205"/>
        <end position="228"/>
    </location>
</feature>
<dbReference type="Gene3D" id="1.20.5.350">
    <property type="match status" value="1"/>
</dbReference>
<accession>A0A922I7M6</accession>
<protein>
    <submittedName>
        <fullName evidence="3">Troponin I, slow skeletal muscle</fullName>
    </submittedName>
</protein>
<evidence type="ECO:0000313" key="3">
    <source>
        <dbReference type="EMBL" id="KAH9522808.1"/>
    </source>
</evidence>
<name>A0A922I7M6_DERFA</name>
<dbReference type="InterPro" id="IPR038077">
    <property type="entry name" value="Troponin_sf"/>
</dbReference>
<feature type="region of interest" description="Disordered" evidence="2">
    <location>
        <begin position="203"/>
        <end position="235"/>
    </location>
</feature>
<dbReference type="GO" id="GO:0006936">
    <property type="term" value="P:muscle contraction"/>
    <property type="evidence" value="ECO:0007669"/>
    <property type="project" value="TreeGrafter"/>
</dbReference>
<feature type="compositionally biased region" description="Polar residues" evidence="2">
    <location>
        <begin position="1"/>
        <end position="10"/>
    </location>
</feature>
<proteinExistence type="inferred from homology"/>
<comment type="similarity">
    <text evidence="1">Belongs to the troponin I family.</text>
</comment>
<dbReference type="Pfam" id="PF00992">
    <property type="entry name" value="Troponin"/>
    <property type="match status" value="1"/>
</dbReference>
<dbReference type="EMBL" id="ASGP02000002">
    <property type="protein sequence ID" value="KAH9522808.1"/>
    <property type="molecule type" value="Genomic_DNA"/>
</dbReference>
<dbReference type="Proteomes" id="UP000790347">
    <property type="component" value="Unassembled WGS sequence"/>
</dbReference>
<organism evidence="3 4">
    <name type="scientific">Dermatophagoides farinae</name>
    <name type="common">American house dust mite</name>
    <dbReference type="NCBI Taxonomy" id="6954"/>
    <lineage>
        <taxon>Eukaryota</taxon>
        <taxon>Metazoa</taxon>
        <taxon>Ecdysozoa</taxon>
        <taxon>Arthropoda</taxon>
        <taxon>Chelicerata</taxon>
        <taxon>Arachnida</taxon>
        <taxon>Acari</taxon>
        <taxon>Acariformes</taxon>
        <taxon>Sarcoptiformes</taxon>
        <taxon>Astigmata</taxon>
        <taxon>Psoroptidia</taxon>
        <taxon>Analgoidea</taxon>
        <taxon>Pyroglyphidae</taxon>
        <taxon>Dermatophagoidinae</taxon>
        <taxon>Dermatophagoides</taxon>
    </lineage>
</organism>
<dbReference type="AlphaFoldDB" id="A0A922I7M6"/>
<comment type="caution">
    <text evidence="3">The sequence shown here is derived from an EMBL/GenBank/DDBJ whole genome shotgun (WGS) entry which is preliminary data.</text>
</comment>
<keyword evidence="4" id="KW-1185">Reference proteome</keyword>
<dbReference type="SUPFAM" id="SSF90250">
    <property type="entry name" value="Troponin coil-coiled subunits"/>
    <property type="match status" value="1"/>
</dbReference>
<dbReference type="PANTHER" id="PTHR13738:SF1">
    <property type="entry name" value="TROPONIN I"/>
    <property type="match status" value="1"/>
</dbReference>
<feature type="region of interest" description="Disordered" evidence="2">
    <location>
        <begin position="1"/>
        <end position="112"/>
    </location>
</feature>
<evidence type="ECO:0000256" key="1">
    <source>
        <dbReference type="ARBA" id="ARBA00009930"/>
    </source>
</evidence>
<gene>
    <name evidence="3" type="primary">TNNI1_2</name>
    <name evidence="3" type="ORF">DERF_006366</name>
</gene>
<dbReference type="InterPro" id="IPR001978">
    <property type="entry name" value="Troponin"/>
</dbReference>
<dbReference type="PANTHER" id="PTHR13738">
    <property type="entry name" value="TROPONIN I"/>
    <property type="match status" value="1"/>
</dbReference>
<dbReference type="InterPro" id="IPR050875">
    <property type="entry name" value="Troponin_I"/>
</dbReference>
<feature type="compositionally biased region" description="Basic and acidic residues" evidence="2">
    <location>
        <begin position="79"/>
        <end position="100"/>
    </location>
</feature>
<dbReference type="GO" id="GO:0005861">
    <property type="term" value="C:troponin complex"/>
    <property type="evidence" value="ECO:0007669"/>
    <property type="project" value="InterPro"/>
</dbReference>